<reference evidence="3" key="1">
    <citation type="journal article" date="2021" name="Sci. Adv.">
        <title>The American lobster genome reveals insights on longevity, neural, and immune adaptations.</title>
        <authorList>
            <person name="Polinski J.M."/>
            <person name="Zimin A.V."/>
            <person name="Clark K.F."/>
            <person name="Kohn A.B."/>
            <person name="Sadowski N."/>
            <person name="Timp W."/>
            <person name="Ptitsyn A."/>
            <person name="Khanna P."/>
            <person name="Romanova D.Y."/>
            <person name="Williams P."/>
            <person name="Greenwood S.J."/>
            <person name="Moroz L.L."/>
            <person name="Walt D.R."/>
            <person name="Bodnar A.G."/>
        </authorList>
    </citation>
    <scope>NUCLEOTIDE SEQUENCE</scope>
    <source>
        <strain evidence="3">GMGI-L3</strain>
    </source>
</reference>
<dbReference type="InterPro" id="IPR036508">
    <property type="entry name" value="Chitin-bd_dom_sf"/>
</dbReference>
<dbReference type="GO" id="GO:0008061">
    <property type="term" value="F:chitin binding"/>
    <property type="evidence" value="ECO:0007669"/>
    <property type="project" value="InterPro"/>
</dbReference>
<name>A0A8J5NGJ5_HOMAM</name>
<accession>A0A8J5NGJ5</accession>
<dbReference type="AlphaFoldDB" id="A0A8J5NGJ5"/>
<dbReference type="EMBL" id="JAHLQT010000697">
    <property type="protein sequence ID" value="KAG7178168.1"/>
    <property type="molecule type" value="Genomic_DNA"/>
</dbReference>
<proteinExistence type="predicted"/>
<sequence>MMQWEMRSLAKFLMVVVTMTTVVKASVPGLNVFRSLTYPAIPSTDRRYPDYIVKPQVECMKEGVFPHPRNCSWYFSCVDRMKVGFYNTFYFECEPGTVFNDGLDQCVFPYLTSPPCGTNGTGSSTTVKPPVLCQKFHSSSCQVYELCRPLRTTKTLCTGCFTYFGYTRAKDLCKMKGKLVDKNTQLCVQQPTRSDLCRVTPTNTFPPPTVSPPQRNLGCTEQNKRPYETWIGMDHCQDYHFCTPSNTYLYQKKLCREYFQCFKMANGFWDYTKEKCDLGELYSYKTNGCVKEPRANELCNTSP</sequence>
<keyword evidence="4" id="KW-1185">Reference proteome</keyword>
<dbReference type="SMART" id="SM00494">
    <property type="entry name" value="ChtBD2"/>
    <property type="match status" value="1"/>
</dbReference>
<dbReference type="Pfam" id="PF01607">
    <property type="entry name" value="CBM_14"/>
    <property type="match status" value="1"/>
</dbReference>
<dbReference type="Gene3D" id="2.170.140.10">
    <property type="entry name" value="Chitin binding domain"/>
    <property type="match status" value="1"/>
</dbReference>
<feature type="signal peptide" evidence="1">
    <location>
        <begin position="1"/>
        <end position="25"/>
    </location>
</feature>
<dbReference type="PROSITE" id="PS50940">
    <property type="entry name" value="CHIT_BIND_II"/>
    <property type="match status" value="2"/>
</dbReference>
<feature type="chain" id="PRO_5035180289" evidence="1">
    <location>
        <begin position="26"/>
        <end position="303"/>
    </location>
</feature>
<feature type="domain" description="Chitin-binding type-2" evidence="2">
    <location>
        <begin position="239"/>
        <end position="301"/>
    </location>
</feature>
<dbReference type="GO" id="GO:0005576">
    <property type="term" value="C:extracellular region"/>
    <property type="evidence" value="ECO:0007669"/>
    <property type="project" value="InterPro"/>
</dbReference>
<comment type="caution">
    <text evidence="3">The sequence shown here is derived from an EMBL/GenBank/DDBJ whole genome shotgun (WGS) entry which is preliminary data.</text>
</comment>
<keyword evidence="1" id="KW-0732">Signal</keyword>
<protein>
    <submittedName>
        <fullName evidence="3">Putative Chitin binding Peritrophin-A domain-containing protein 6</fullName>
    </submittedName>
</protein>
<evidence type="ECO:0000259" key="2">
    <source>
        <dbReference type="PROSITE" id="PS50940"/>
    </source>
</evidence>
<dbReference type="Proteomes" id="UP000747542">
    <property type="component" value="Unassembled WGS sequence"/>
</dbReference>
<dbReference type="SUPFAM" id="SSF57625">
    <property type="entry name" value="Invertebrate chitin-binding proteins"/>
    <property type="match status" value="1"/>
</dbReference>
<evidence type="ECO:0000256" key="1">
    <source>
        <dbReference type="SAM" id="SignalP"/>
    </source>
</evidence>
<evidence type="ECO:0000313" key="3">
    <source>
        <dbReference type="EMBL" id="KAG7178168.1"/>
    </source>
</evidence>
<evidence type="ECO:0000313" key="4">
    <source>
        <dbReference type="Proteomes" id="UP000747542"/>
    </source>
</evidence>
<gene>
    <name evidence="3" type="ORF">Hamer_G003954</name>
</gene>
<organism evidence="3 4">
    <name type="scientific">Homarus americanus</name>
    <name type="common">American lobster</name>
    <dbReference type="NCBI Taxonomy" id="6706"/>
    <lineage>
        <taxon>Eukaryota</taxon>
        <taxon>Metazoa</taxon>
        <taxon>Ecdysozoa</taxon>
        <taxon>Arthropoda</taxon>
        <taxon>Crustacea</taxon>
        <taxon>Multicrustacea</taxon>
        <taxon>Malacostraca</taxon>
        <taxon>Eumalacostraca</taxon>
        <taxon>Eucarida</taxon>
        <taxon>Decapoda</taxon>
        <taxon>Pleocyemata</taxon>
        <taxon>Astacidea</taxon>
        <taxon>Nephropoidea</taxon>
        <taxon>Nephropidae</taxon>
        <taxon>Homarus</taxon>
    </lineage>
</organism>
<dbReference type="InterPro" id="IPR002557">
    <property type="entry name" value="Chitin-bd_dom"/>
</dbReference>
<feature type="domain" description="Chitin-binding type-2" evidence="2">
    <location>
        <begin position="56"/>
        <end position="118"/>
    </location>
</feature>